<comment type="caution">
    <text evidence="1">The sequence shown here is derived from an EMBL/GenBank/DDBJ whole genome shotgun (WGS) entry which is preliminary data.</text>
</comment>
<proteinExistence type="predicted"/>
<organism evidence="1 2">
    <name type="scientific">Geodermatophilus tzadiensis</name>
    <dbReference type="NCBI Taxonomy" id="1137988"/>
    <lineage>
        <taxon>Bacteria</taxon>
        <taxon>Bacillati</taxon>
        <taxon>Actinomycetota</taxon>
        <taxon>Actinomycetes</taxon>
        <taxon>Geodermatophilales</taxon>
        <taxon>Geodermatophilaceae</taxon>
        <taxon>Geodermatophilus</taxon>
    </lineage>
</organism>
<gene>
    <name evidence="1" type="ORF">LY71_102174</name>
</gene>
<evidence type="ECO:0000313" key="2">
    <source>
        <dbReference type="Proteomes" id="UP000239210"/>
    </source>
</evidence>
<dbReference type="OrthoDB" id="4938920at2"/>
<dbReference type="Proteomes" id="UP000239210">
    <property type="component" value="Unassembled WGS sequence"/>
</dbReference>
<name>A0A2T0TZM7_9ACTN</name>
<dbReference type="AlphaFoldDB" id="A0A2T0TZM7"/>
<accession>A0A2T0TZM7</accession>
<evidence type="ECO:0000313" key="1">
    <source>
        <dbReference type="EMBL" id="PRY51111.1"/>
    </source>
</evidence>
<dbReference type="EMBL" id="PVTG01000002">
    <property type="protein sequence ID" value="PRY51111.1"/>
    <property type="molecule type" value="Genomic_DNA"/>
</dbReference>
<sequence length="165" mass="17241">MSIDAVVTASPEERQLAVELAAAVLEETAPDEVPALGDLSAEFFADPQGAVQREERDEPLAFGADLALVTPYVLAVAVPLVQWLGGLVADGAKEALTPLVADRIRALFRRHTEARAAAAPSGGLSAEQARTAWRTTFDRLRSLGVPDAEARSIAESVAGALIVSG</sequence>
<dbReference type="RefSeq" id="WP_106275637.1">
    <property type="nucleotide sequence ID" value="NZ_PVTG01000002.1"/>
</dbReference>
<keyword evidence="2" id="KW-1185">Reference proteome</keyword>
<protein>
    <submittedName>
        <fullName evidence="1">Uncharacterized protein</fullName>
    </submittedName>
</protein>
<reference evidence="1 2" key="1">
    <citation type="submission" date="2018-03" db="EMBL/GenBank/DDBJ databases">
        <title>Genomic Encyclopedia of Archaeal and Bacterial Type Strains, Phase II (KMG-II): from individual species to whole genera.</title>
        <authorList>
            <person name="Goeker M."/>
        </authorList>
    </citation>
    <scope>NUCLEOTIDE SEQUENCE [LARGE SCALE GENOMIC DNA]</scope>
    <source>
        <strain evidence="1 2">DSM 45416</strain>
    </source>
</reference>